<dbReference type="Gene3D" id="3.40.390.10">
    <property type="entry name" value="Collagenase (Catalytic Domain)"/>
    <property type="match status" value="1"/>
</dbReference>
<dbReference type="OrthoDB" id="905690at2"/>
<keyword evidence="3" id="KW-1185">Reference proteome</keyword>
<evidence type="ECO:0000313" key="3">
    <source>
        <dbReference type="Proteomes" id="UP000240708"/>
    </source>
</evidence>
<dbReference type="GO" id="GO:0004222">
    <property type="term" value="F:metalloendopeptidase activity"/>
    <property type="evidence" value="ECO:0007669"/>
    <property type="project" value="InterPro"/>
</dbReference>
<evidence type="ECO:0000259" key="1">
    <source>
        <dbReference type="PROSITE" id="PS50215"/>
    </source>
</evidence>
<name>A0A2P8E8L4_9BACT</name>
<dbReference type="PROSITE" id="PS50215">
    <property type="entry name" value="ADAM_MEPRO"/>
    <property type="match status" value="1"/>
</dbReference>
<sequence>MKKLLCNLPFLAFIFLSTIVIGQENLLLKSVQEAKTRKIEFRVVSTVFAQSWDDEVMLGNFESSEEVHFLHYENSVFADLQEAVSLSIPLKTGQLQLELLEVPDSFYSYKVVTSDGQSLSANKDIKHFRGIVKGDPNSLVAISFMEDEVIGLIATDEGNFNLALDKISGRHIFYSDRNLKEKLDFQCETHGHGITDYDPEILSQASKSSISSEDVCVRFYFETEHDIFQTRGSVASVESFVAAVFNQVATLYQNENIETSISEIFVWTTVDPYTSNNLGILLQQFQTNRTIFNGDLGQLLTFRTDVGGGIAALEMDGICNPDISERLSVAMLHNNYETVPTYSWTVHIVAHEFGHLFGSRHTHACVWNGNNTAIDGCWGCMENPDPNGGGCQNCPNPGVPSGGGTIMSYCHLQSVGVNFNLGFGLQPGNVIRNSVANADCLCECVSATISGPDFLCSSDTYTLQNAPVGSTVSWSTSPAGMAGISGSGNSVNLTPQGNGQVTLTATITTDCGDVEVQKTFVTATGPIPTSAISLEPFESSPYVCPNQTFGFYPGPNQPWYQYEVQVTNGHYTEVSHGYFWIHFNNYTPSPPFFDASVSVRIHNGCFWSDWKSVSMYTEPSCAGGGCELCFLTFPNPVDDELQVQWNPLVKRMEGDDSSFDVQLYDQRGELVFSKSGIKEKISMDTRRLKSGFYYLHIRYKEGLIRRQIRVER</sequence>
<dbReference type="InterPro" id="IPR026444">
    <property type="entry name" value="Secre_tail"/>
</dbReference>
<accession>A0A2P8E8L4</accession>
<dbReference type="GO" id="GO:0006508">
    <property type="term" value="P:proteolysis"/>
    <property type="evidence" value="ECO:0007669"/>
    <property type="project" value="InterPro"/>
</dbReference>
<proteinExistence type="predicted"/>
<dbReference type="SUPFAM" id="SSF55486">
    <property type="entry name" value="Metalloproteases ('zincins'), catalytic domain"/>
    <property type="match status" value="1"/>
</dbReference>
<protein>
    <submittedName>
        <fullName evidence="2">Putative secreted protein (Por secretion system target)</fullName>
    </submittedName>
</protein>
<comment type="caution">
    <text evidence="2">The sequence shown here is derived from an EMBL/GenBank/DDBJ whole genome shotgun (WGS) entry which is preliminary data.</text>
</comment>
<dbReference type="RefSeq" id="WP_106566801.1">
    <property type="nucleotide sequence ID" value="NZ_JAUVYL010000119.1"/>
</dbReference>
<evidence type="ECO:0000313" key="2">
    <source>
        <dbReference type="EMBL" id="PSL05758.1"/>
    </source>
</evidence>
<gene>
    <name evidence="2" type="ORF">CLV48_103273</name>
</gene>
<dbReference type="EMBL" id="PYGF01000003">
    <property type="protein sequence ID" value="PSL05758.1"/>
    <property type="molecule type" value="Genomic_DNA"/>
</dbReference>
<dbReference type="InterPro" id="IPR001590">
    <property type="entry name" value="Peptidase_M12B"/>
</dbReference>
<reference evidence="2 3" key="1">
    <citation type="submission" date="2018-03" db="EMBL/GenBank/DDBJ databases">
        <title>Genomic Encyclopedia of Archaeal and Bacterial Type Strains, Phase II (KMG-II): from individual species to whole genera.</title>
        <authorList>
            <person name="Goeker M."/>
        </authorList>
    </citation>
    <scope>NUCLEOTIDE SEQUENCE [LARGE SCALE GENOMIC DNA]</scope>
    <source>
        <strain evidence="2 3">DSM 28057</strain>
    </source>
</reference>
<dbReference type="Pfam" id="PF13688">
    <property type="entry name" value="Reprolysin_5"/>
    <property type="match status" value="1"/>
</dbReference>
<feature type="domain" description="Peptidase M12B" evidence="1">
    <location>
        <begin position="215"/>
        <end position="410"/>
    </location>
</feature>
<organism evidence="2 3">
    <name type="scientific">Cecembia rubra</name>
    <dbReference type="NCBI Taxonomy" id="1485585"/>
    <lineage>
        <taxon>Bacteria</taxon>
        <taxon>Pseudomonadati</taxon>
        <taxon>Bacteroidota</taxon>
        <taxon>Cytophagia</taxon>
        <taxon>Cytophagales</taxon>
        <taxon>Cyclobacteriaceae</taxon>
        <taxon>Cecembia</taxon>
    </lineage>
</organism>
<dbReference type="Proteomes" id="UP000240708">
    <property type="component" value="Unassembled WGS sequence"/>
</dbReference>
<dbReference type="Pfam" id="PF18962">
    <property type="entry name" value="Por_Secre_tail"/>
    <property type="match status" value="1"/>
</dbReference>
<dbReference type="InterPro" id="IPR024079">
    <property type="entry name" value="MetalloPept_cat_dom_sf"/>
</dbReference>
<dbReference type="AlphaFoldDB" id="A0A2P8E8L4"/>